<reference evidence="2" key="1">
    <citation type="submission" date="2007-03" db="EMBL/GenBank/DDBJ databases">
        <title>Annotation of Culex pipiens quinquefasciatus.</title>
        <authorList>
            <consortium name="The Broad Institute Genome Sequencing Platform"/>
            <person name="Atkinson P.W."/>
            <person name="Hemingway J."/>
            <person name="Christensen B.M."/>
            <person name="Higgs S."/>
            <person name="Kodira C."/>
            <person name="Hannick L."/>
            <person name="Megy K."/>
            <person name="O'Leary S."/>
            <person name="Pearson M."/>
            <person name="Haas B.J."/>
            <person name="Mauceli E."/>
            <person name="Wortman J.R."/>
            <person name="Lee N.H."/>
            <person name="Guigo R."/>
            <person name="Stanke M."/>
            <person name="Alvarado L."/>
            <person name="Amedeo P."/>
            <person name="Antoine C.H."/>
            <person name="Arensburger P."/>
            <person name="Bidwell S.L."/>
            <person name="Crawford M."/>
            <person name="Camaro F."/>
            <person name="Devon K."/>
            <person name="Engels R."/>
            <person name="Hammond M."/>
            <person name="Howarth C."/>
            <person name="Koehrsen M."/>
            <person name="Lawson D."/>
            <person name="Montgomery P."/>
            <person name="Nene V."/>
            <person name="Nusbaum C."/>
            <person name="Puiu D."/>
            <person name="Romero-Severson J."/>
            <person name="Severson D.W."/>
            <person name="Shumway M."/>
            <person name="Sisk P."/>
            <person name="Stolte C."/>
            <person name="Zeng Q."/>
            <person name="Eisenstadt E."/>
            <person name="Fraser-Liggett C."/>
            <person name="Strausberg R."/>
            <person name="Galagan J."/>
            <person name="Birren B."/>
            <person name="Collins F.H."/>
        </authorList>
    </citation>
    <scope>NUCLEOTIDE SEQUENCE [LARGE SCALE GENOMIC DNA]</scope>
    <source>
        <strain evidence="2">JHB</strain>
    </source>
</reference>
<dbReference type="VEuPathDB" id="VectorBase:CPIJ014829"/>
<dbReference type="AlphaFoldDB" id="B0X6L7"/>
<dbReference type="KEGG" id="cqu:CpipJ_CPIJ014829"/>
<dbReference type="Proteomes" id="UP000002320">
    <property type="component" value="Unassembled WGS sequence"/>
</dbReference>
<dbReference type="InParanoid" id="B0X6L7"/>
<accession>B0X6L7</accession>
<gene>
    <name evidence="3" type="primary">6048368</name>
    <name evidence="2" type="ORF">CpipJ_CPIJ014829</name>
</gene>
<protein>
    <submittedName>
        <fullName evidence="2 3">Uncharacterized protein</fullName>
    </submittedName>
</protein>
<sequence>MESATETYFSRGAMVMTEIVHRRPRRRFSVKFSWRRNRTEVACHCDEQLVHRRQFAVAARSTFAAAGVKPEGDVKGANESDKDDVGMSDADVEDSLNNDLQTKKIVDQTKAVRKIHAFFTCRRM</sequence>
<evidence type="ECO:0000256" key="1">
    <source>
        <dbReference type="SAM" id="MobiDB-lite"/>
    </source>
</evidence>
<keyword evidence="4" id="KW-1185">Reference proteome</keyword>
<reference evidence="3" key="2">
    <citation type="submission" date="2020-05" db="UniProtKB">
        <authorList>
            <consortium name="EnsemblMetazoa"/>
        </authorList>
    </citation>
    <scope>IDENTIFICATION</scope>
    <source>
        <strain evidence="3">JHB</strain>
    </source>
</reference>
<proteinExistence type="predicted"/>
<organism>
    <name type="scientific">Culex quinquefasciatus</name>
    <name type="common">Southern house mosquito</name>
    <name type="synonym">Culex pungens</name>
    <dbReference type="NCBI Taxonomy" id="7176"/>
    <lineage>
        <taxon>Eukaryota</taxon>
        <taxon>Metazoa</taxon>
        <taxon>Ecdysozoa</taxon>
        <taxon>Arthropoda</taxon>
        <taxon>Hexapoda</taxon>
        <taxon>Insecta</taxon>
        <taxon>Pterygota</taxon>
        <taxon>Neoptera</taxon>
        <taxon>Endopterygota</taxon>
        <taxon>Diptera</taxon>
        <taxon>Nematocera</taxon>
        <taxon>Culicoidea</taxon>
        <taxon>Culicidae</taxon>
        <taxon>Culicinae</taxon>
        <taxon>Culicini</taxon>
        <taxon>Culex</taxon>
        <taxon>Culex</taxon>
    </lineage>
</organism>
<evidence type="ECO:0000313" key="4">
    <source>
        <dbReference type="Proteomes" id="UP000002320"/>
    </source>
</evidence>
<feature type="region of interest" description="Disordered" evidence="1">
    <location>
        <begin position="68"/>
        <end position="94"/>
    </location>
</feature>
<evidence type="ECO:0000313" key="2">
    <source>
        <dbReference type="EMBL" id="EDS41500.1"/>
    </source>
</evidence>
<dbReference type="EMBL" id="DS232418">
    <property type="protein sequence ID" value="EDS41500.1"/>
    <property type="molecule type" value="Genomic_DNA"/>
</dbReference>
<name>B0X6L7_CULQU</name>
<dbReference type="HOGENOM" id="CLU_2006124_0_0_1"/>
<dbReference type="EnsemblMetazoa" id="CPIJ014829-RA">
    <property type="protein sequence ID" value="CPIJ014829-PA"/>
    <property type="gene ID" value="CPIJ014829"/>
</dbReference>
<evidence type="ECO:0000313" key="3">
    <source>
        <dbReference type="EnsemblMetazoa" id="CPIJ014829-PA"/>
    </source>
</evidence>
<feature type="compositionally biased region" description="Basic and acidic residues" evidence="1">
    <location>
        <begin position="70"/>
        <end position="85"/>
    </location>
</feature>